<dbReference type="PROSITE" id="PS51257">
    <property type="entry name" value="PROKAR_LIPOPROTEIN"/>
    <property type="match status" value="1"/>
</dbReference>
<organism evidence="3 4">
    <name type="scientific">Aeromicrobium ginsengisoli</name>
    <dbReference type="NCBI Taxonomy" id="363867"/>
    <lineage>
        <taxon>Bacteria</taxon>
        <taxon>Bacillati</taxon>
        <taxon>Actinomycetota</taxon>
        <taxon>Actinomycetes</taxon>
        <taxon>Propionibacteriales</taxon>
        <taxon>Nocardioidaceae</taxon>
        <taxon>Aeromicrobium</taxon>
    </lineage>
</organism>
<feature type="signal peptide" evidence="2">
    <location>
        <begin position="1"/>
        <end position="21"/>
    </location>
</feature>
<dbReference type="EMBL" id="SDPQ02000001">
    <property type="protein sequence ID" value="KAA1399212.1"/>
    <property type="molecule type" value="Genomic_DNA"/>
</dbReference>
<dbReference type="AlphaFoldDB" id="A0A5M4FGU9"/>
<comment type="caution">
    <text evidence="3">The sequence shown here is derived from an EMBL/GenBank/DDBJ whole genome shotgun (WGS) entry which is preliminary data.</text>
</comment>
<evidence type="ECO:0008006" key="5">
    <source>
        <dbReference type="Google" id="ProtNLM"/>
    </source>
</evidence>
<evidence type="ECO:0000313" key="4">
    <source>
        <dbReference type="Proteomes" id="UP000380867"/>
    </source>
</evidence>
<dbReference type="RefSeq" id="WP_149687366.1">
    <property type="nucleotide sequence ID" value="NZ_SDPQ02000001.1"/>
</dbReference>
<feature type="region of interest" description="Disordered" evidence="1">
    <location>
        <begin position="21"/>
        <end position="52"/>
    </location>
</feature>
<gene>
    <name evidence="3" type="ORF">ESP70_000085</name>
</gene>
<accession>A0A5M4FGU9</accession>
<feature type="compositionally biased region" description="Low complexity" evidence="1">
    <location>
        <begin position="32"/>
        <end position="49"/>
    </location>
</feature>
<dbReference type="OrthoDB" id="3748857at2"/>
<dbReference type="Proteomes" id="UP000380867">
    <property type="component" value="Unassembled WGS sequence"/>
</dbReference>
<evidence type="ECO:0000256" key="1">
    <source>
        <dbReference type="SAM" id="MobiDB-lite"/>
    </source>
</evidence>
<reference evidence="3" key="1">
    <citation type="submission" date="2019-09" db="EMBL/GenBank/DDBJ databases">
        <authorList>
            <person name="Li J."/>
        </authorList>
    </citation>
    <scope>NUCLEOTIDE SEQUENCE [LARGE SCALE GENOMIC DNA]</scope>
    <source>
        <strain evidence="3">JCM 14732</strain>
    </source>
</reference>
<sequence>MPRLVVLTVTALLLLAGCTSSDGNGRGEDGQPTAKPPTTKTTPAPTGPACSGIWKDGATLPADYTKCVDGGAYGLQDVTECQDGTKLVAYSDTFFAVTGGRISKPKVAPMQDTPEFGKAYTACTGE</sequence>
<proteinExistence type="predicted"/>
<keyword evidence="2" id="KW-0732">Signal</keyword>
<protein>
    <recommendedName>
        <fullName evidence="5">Secreted protein</fullName>
    </recommendedName>
</protein>
<feature type="chain" id="PRO_5039277107" description="Secreted protein" evidence="2">
    <location>
        <begin position="22"/>
        <end position="126"/>
    </location>
</feature>
<name>A0A5M4FGU9_9ACTN</name>
<evidence type="ECO:0000256" key="2">
    <source>
        <dbReference type="SAM" id="SignalP"/>
    </source>
</evidence>
<evidence type="ECO:0000313" key="3">
    <source>
        <dbReference type="EMBL" id="KAA1399212.1"/>
    </source>
</evidence>
<keyword evidence="4" id="KW-1185">Reference proteome</keyword>